<sequence length="254" mass="28388">MVVLFLYRLLWGFFLYRFIDSFVSPVLSRYPDNHPNSDAVQLFLIEAQFRLLKTDISDEVLWMLAGMFLIRMLLTPLLNAGLFYSFRHSDESQGTRVLAGMRRAWKPVTALYWLENAAALLPAAWLVPLARARFSAEPSLPDWALGLLPYALGWIAWSFAVHLLFQFMQFSAAAGHSIPGGLLRACRRALPLLAVTLTIIGVGFAASLVVTTASLLWTGFAAVVLHQAFQLVRSLVSLWTAASQFELWKPESAA</sequence>
<dbReference type="EMBL" id="JACJVR010000039">
    <property type="protein sequence ID" value="MBB6691819.1"/>
    <property type="molecule type" value="Genomic_DNA"/>
</dbReference>
<dbReference type="AlphaFoldDB" id="A0A841TW24"/>
<feature type="transmembrane region" description="Helical" evidence="1">
    <location>
        <begin position="189"/>
        <end position="209"/>
    </location>
</feature>
<evidence type="ECO:0000313" key="2">
    <source>
        <dbReference type="EMBL" id="MBB6691819.1"/>
    </source>
</evidence>
<name>A0A841TW24_9BACL</name>
<keyword evidence="3" id="KW-1185">Reference proteome</keyword>
<dbReference type="RefSeq" id="WP_185135812.1">
    <property type="nucleotide sequence ID" value="NZ_BORM01000028.1"/>
</dbReference>
<gene>
    <name evidence="2" type="ORF">H7B90_10460</name>
</gene>
<dbReference type="Proteomes" id="UP000553776">
    <property type="component" value="Unassembled WGS sequence"/>
</dbReference>
<keyword evidence="1" id="KW-0472">Membrane</keyword>
<comment type="caution">
    <text evidence="2">The sequence shown here is derived from an EMBL/GenBank/DDBJ whole genome shotgun (WGS) entry which is preliminary data.</text>
</comment>
<feature type="transmembrane region" description="Helical" evidence="1">
    <location>
        <begin position="107"/>
        <end position="127"/>
    </location>
</feature>
<proteinExistence type="predicted"/>
<evidence type="ECO:0000313" key="3">
    <source>
        <dbReference type="Proteomes" id="UP000553776"/>
    </source>
</evidence>
<feature type="transmembrane region" description="Helical" evidence="1">
    <location>
        <begin position="147"/>
        <end position="168"/>
    </location>
</feature>
<feature type="transmembrane region" description="Helical" evidence="1">
    <location>
        <begin position="60"/>
        <end position="86"/>
    </location>
</feature>
<keyword evidence="1" id="KW-0812">Transmembrane</keyword>
<protein>
    <submittedName>
        <fullName evidence="2">Uncharacterized protein</fullName>
    </submittedName>
</protein>
<organism evidence="2 3">
    <name type="scientific">Cohnella xylanilytica</name>
    <dbReference type="NCBI Taxonomy" id="557555"/>
    <lineage>
        <taxon>Bacteria</taxon>
        <taxon>Bacillati</taxon>
        <taxon>Bacillota</taxon>
        <taxon>Bacilli</taxon>
        <taxon>Bacillales</taxon>
        <taxon>Paenibacillaceae</taxon>
        <taxon>Cohnella</taxon>
    </lineage>
</organism>
<evidence type="ECO:0000256" key="1">
    <source>
        <dbReference type="SAM" id="Phobius"/>
    </source>
</evidence>
<accession>A0A841TW24</accession>
<reference evidence="2 3" key="1">
    <citation type="submission" date="2020-08" db="EMBL/GenBank/DDBJ databases">
        <title>Cohnella phylogeny.</title>
        <authorList>
            <person name="Dunlap C."/>
        </authorList>
    </citation>
    <scope>NUCLEOTIDE SEQUENCE [LARGE SCALE GENOMIC DNA]</scope>
    <source>
        <strain evidence="2 3">DSM 25239</strain>
    </source>
</reference>
<keyword evidence="1" id="KW-1133">Transmembrane helix</keyword>